<evidence type="ECO:0000256" key="3">
    <source>
        <dbReference type="ARBA" id="ARBA00022691"/>
    </source>
</evidence>
<feature type="domain" description="O-methyltransferase C-terminal" evidence="4">
    <location>
        <begin position="190"/>
        <end position="415"/>
    </location>
</feature>
<dbReference type="PANTHER" id="PTHR43712">
    <property type="entry name" value="PUTATIVE (AFU_ORTHOLOGUE AFUA_4G14580)-RELATED"/>
    <property type="match status" value="1"/>
</dbReference>
<dbReference type="InterPro" id="IPR012967">
    <property type="entry name" value="COMT_dimerisation"/>
</dbReference>
<organism evidence="6 7">
    <name type="scientific">Fibroporia radiculosa</name>
    <dbReference type="NCBI Taxonomy" id="599839"/>
    <lineage>
        <taxon>Eukaryota</taxon>
        <taxon>Fungi</taxon>
        <taxon>Dikarya</taxon>
        <taxon>Basidiomycota</taxon>
        <taxon>Agaricomycotina</taxon>
        <taxon>Agaricomycetes</taxon>
        <taxon>Polyporales</taxon>
        <taxon>Fibroporiaceae</taxon>
        <taxon>Fibroporia</taxon>
    </lineage>
</organism>
<evidence type="ECO:0000256" key="1">
    <source>
        <dbReference type="ARBA" id="ARBA00022603"/>
    </source>
</evidence>
<gene>
    <name evidence="6" type="ORF">FIBRA_00006</name>
</gene>
<dbReference type="GO" id="GO:0032259">
    <property type="term" value="P:methylation"/>
    <property type="evidence" value="ECO:0007669"/>
    <property type="project" value="UniProtKB-KW"/>
</dbReference>
<dbReference type="OrthoDB" id="1606438at2759"/>
<evidence type="ECO:0000259" key="4">
    <source>
        <dbReference type="Pfam" id="PF00891"/>
    </source>
</evidence>
<evidence type="ECO:0000259" key="5">
    <source>
        <dbReference type="Pfam" id="PF08100"/>
    </source>
</evidence>
<dbReference type="GO" id="GO:0008171">
    <property type="term" value="F:O-methyltransferase activity"/>
    <property type="evidence" value="ECO:0007669"/>
    <property type="project" value="InterPro"/>
</dbReference>
<keyword evidence="7" id="KW-1185">Reference proteome</keyword>
<name>J7SCD2_9APHY</name>
<dbReference type="HOGENOM" id="CLU_005533_0_1_1"/>
<dbReference type="SUPFAM" id="SSF53335">
    <property type="entry name" value="S-adenosyl-L-methionine-dependent methyltransferases"/>
    <property type="match status" value="1"/>
</dbReference>
<dbReference type="InParanoid" id="J7SCD2"/>
<dbReference type="InterPro" id="IPR036390">
    <property type="entry name" value="WH_DNA-bd_sf"/>
</dbReference>
<dbReference type="RefSeq" id="XP_012177296.1">
    <property type="nucleotide sequence ID" value="XM_012321906.1"/>
</dbReference>
<dbReference type="InterPro" id="IPR016461">
    <property type="entry name" value="COMT-like"/>
</dbReference>
<dbReference type="Gene3D" id="3.40.50.150">
    <property type="entry name" value="Vaccinia Virus protein VP39"/>
    <property type="match status" value="1"/>
</dbReference>
<dbReference type="SUPFAM" id="SSF46785">
    <property type="entry name" value="Winged helix' DNA-binding domain"/>
    <property type="match status" value="1"/>
</dbReference>
<proteinExistence type="predicted"/>
<dbReference type="Pfam" id="PF00891">
    <property type="entry name" value="Methyltransf_2"/>
    <property type="match status" value="1"/>
</dbReference>
<dbReference type="InterPro" id="IPR036388">
    <property type="entry name" value="WH-like_DNA-bd_sf"/>
</dbReference>
<feature type="domain" description="O-methyltransferase dimerisation" evidence="5">
    <location>
        <begin position="78"/>
        <end position="156"/>
    </location>
</feature>
<dbReference type="GO" id="GO:0046983">
    <property type="term" value="F:protein dimerization activity"/>
    <property type="evidence" value="ECO:0007669"/>
    <property type="project" value="InterPro"/>
</dbReference>
<accession>J7SCD2</accession>
<reference evidence="6 7" key="1">
    <citation type="journal article" date="2012" name="Appl. Environ. Microbiol.">
        <title>Short-read sequencing for genomic analysis of the brown rot fungus Fibroporia radiculosa.</title>
        <authorList>
            <person name="Tang J.D."/>
            <person name="Perkins A.D."/>
            <person name="Sonstegard T.S."/>
            <person name="Schroeder S.G."/>
            <person name="Burgess S.C."/>
            <person name="Diehl S.V."/>
        </authorList>
    </citation>
    <scope>NUCLEOTIDE SEQUENCE [LARGE SCALE GENOMIC DNA]</scope>
    <source>
        <strain evidence="6 7">TFFH 294</strain>
    </source>
</reference>
<dbReference type="PANTHER" id="PTHR43712:SF2">
    <property type="entry name" value="O-METHYLTRANSFERASE CICE"/>
    <property type="match status" value="1"/>
</dbReference>
<evidence type="ECO:0000313" key="7">
    <source>
        <dbReference type="Proteomes" id="UP000006352"/>
    </source>
</evidence>
<dbReference type="InterPro" id="IPR029063">
    <property type="entry name" value="SAM-dependent_MTases_sf"/>
</dbReference>
<dbReference type="AlphaFoldDB" id="J7SCD2"/>
<dbReference type="Proteomes" id="UP000006352">
    <property type="component" value="Unassembled WGS sequence"/>
</dbReference>
<dbReference type="InterPro" id="IPR001077">
    <property type="entry name" value="COMT_C"/>
</dbReference>
<keyword evidence="1" id="KW-0489">Methyltransferase</keyword>
<sequence length="447" mass="50007">MNRRSSNKAETLRSLIRMLVDASEVIIKQWDAEDQPYLPGPVTGQVPSHELFEARRIVLGACDMCADLVQDPLERLCEISLSFLPARALHIVAEARIFDILVEADPSLGMDIQDISHRTGINAGKLLRVLRCLCSLHIFAEVKPNRFANSSTSQAVVGNDPGGMSYTGSWKLPAILTHSVKTHSYSQRETAFQEAFQSDLTVFEYLQPERAETRRLESQTFSLAMVGLGQLNRASILVDYPFQLLDGTTIVDVGGGVGSMSLELAKKLPSTRFILQDSDHVLQQASTVWSQELPEAVRMGRVQFMSHDFFTAQPVKGAETYLLRYILHAWSDESCVTILKHLKDAMSHRSRILIADHVLHSTVESELLKSAPAPLPANYGVAHMYINMHDLNIMSLMNGMERTPDQWHALAERAGLVIARIWECRSSMCITEMRLSEDYQEGRGSKL</sequence>
<dbReference type="EMBL" id="HE796866">
    <property type="protein sequence ID" value="CCL98013.1"/>
    <property type="molecule type" value="Genomic_DNA"/>
</dbReference>
<dbReference type="GeneID" id="24092924"/>
<keyword evidence="3" id="KW-0949">S-adenosyl-L-methionine</keyword>
<dbReference type="PROSITE" id="PS51683">
    <property type="entry name" value="SAM_OMT_II"/>
    <property type="match status" value="1"/>
</dbReference>
<evidence type="ECO:0000313" key="6">
    <source>
        <dbReference type="EMBL" id="CCL98013.1"/>
    </source>
</evidence>
<dbReference type="Gene3D" id="1.10.10.10">
    <property type="entry name" value="Winged helix-like DNA-binding domain superfamily/Winged helix DNA-binding domain"/>
    <property type="match status" value="1"/>
</dbReference>
<evidence type="ECO:0000256" key="2">
    <source>
        <dbReference type="ARBA" id="ARBA00022679"/>
    </source>
</evidence>
<dbReference type="Pfam" id="PF08100">
    <property type="entry name" value="Dimerisation"/>
    <property type="match status" value="1"/>
</dbReference>
<keyword evidence="2" id="KW-0808">Transferase</keyword>
<protein>
    <submittedName>
        <fullName evidence="6">Uncharacterized protein</fullName>
    </submittedName>
</protein>